<dbReference type="GO" id="GO:0005198">
    <property type="term" value="F:structural molecule activity"/>
    <property type="evidence" value="ECO:0007669"/>
    <property type="project" value="InterPro"/>
</dbReference>
<keyword evidence="9" id="KW-0969">Cilium</keyword>
<organism evidence="9 10">
    <name type="scientific">Aerophobetes bacterium</name>
    <dbReference type="NCBI Taxonomy" id="2030807"/>
    <lineage>
        <taxon>Bacteria</taxon>
        <taxon>Candidatus Aerophobota</taxon>
    </lineage>
</organism>
<keyword evidence="9" id="KW-0282">Flagellum</keyword>
<dbReference type="PANTHER" id="PTHR30033">
    <property type="entry name" value="FLAGELLAR HOOK-ASSOCIATED PROTEIN 1"/>
    <property type="match status" value="1"/>
</dbReference>
<gene>
    <name evidence="9" type="ORF">DRZ78_03935</name>
</gene>
<dbReference type="Pfam" id="PF22638">
    <property type="entry name" value="FlgK_D1"/>
    <property type="match status" value="1"/>
</dbReference>
<dbReference type="EMBL" id="QMPY01000140">
    <property type="protein sequence ID" value="RLE06884.1"/>
    <property type="molecule type" value="Genomic_DNA"/>
</dbReference>
<comment type="caution">
    <text evidence="9">The sequence shown here is derived from an EMBL/GenBank/DDBJ whole genome shotgun (WGS) entry which is preliminary data.</text>
</comment>
<feature type="domain" description="Flagellar basal body rod protein N-terminal" evidence="7">
    <location>
        <begin position="7"/>
        <end position="36"/>
    </location>
</feature>
<dbReference type="PANTHER" id="PTHR30033:SF1">
    <property type="entry name" value="FLAGELLAR HOOK-ASSOCIATED PROTEIN 1"/>
    <property type="match status" value="1"/>
</dbReference>
<dbReference type="AlphaFoldDB" id="A0A662D2A3"/>
<feature type="non-terminal residue" evidence="9">
    <location>
        <position position="145"/>
    </location>
</feature>
<dbReference type="GO" id="GO:0044780">
    <property type="term" value="P:bacterial-type flagellum assembly"/>
    <property type="evidence" value="ECO:0007669"/>
    <property type="project" value="InterPro"/>
</dbReference>
<comment type="subcellular location">
    <subcellularLocation>
        <location evidence="1">Bacterial flagellum</location>
    </subcellularLocation>
    <subcellularLocation>
        <location evidence="2">Secreted</location>
    </subcellularLocation>
</comment>
<keyword evidence="5" id="KW-0964">Secreted</keyword>
<evidence type="ECO:0000313" key="10">
    <source>
        <dbReference type="Proteomes" id="UP000277457"/>
    </source>
</evidence>
<evidence type="ECO:0000256" key="6">
    <source>
        <dbReference type="ARBA" id="ARBA00023143"/>
    </source>
</evidence>
<evidence type="ECO:0000256" key="5">
    <source>
        <dbReference type="ARBA" id="ARBA00022525"/>
    </source>
</evidence>
<evidence type="ECO:0000259" key="7">
    <source>
        <dbReference type="Pfam" id="PF00460"/>
    </source>
</evidence>
<reference evidence="9 10" key="1">
    <citation type="submission" date="2018-06" db="EMBL/GenBank/DDBJ databases">
        <title>Extensive metabolic versatility and redundancy in microbially diverse, dynamic hydrothermal sediments.</title>
        <authorList>
            <person name="Dombrowski N."/>
            <person name="Teske A."/>
            <person name="Baker B.J."/>
        </authorList>
    </citation>
    <scope>NUCLEOTIDE SEQUENCE [LARGE SCALE GENOMIC DNA]</scope>
    <source>
        <strain evidence="9">B7_G13</strain>
    </source>
</reference>
<evidence type="ECO:0000313" key="9">
    <source>
        <dbReference type="EMBL" id="RLE06884.1"/>
    </source>
</evidence>
<dbReference type="InterPro" id="IPR001444">
    <property type="entry name" value="Flag_bb_rod_N"/>
</dbReference>
<evidence type="ECO:0000256" key="3">
    <source>
        <dbReference type="ARBA" id="ARBA00009677"/>
    </source>
</evidence>
<evidence type="ECO:0000259" key="8">
    <source>
        <dbReference type="Pfam" id="PF22638"/>
    </source>
</evidence>
<proteinExistence type="inferred from homology"/>
<evidence type="ECO:0000256" key="1">
    <source>
        <dbReference type="ARBA" id="ARBA00004365"/>
    </source>
</evidence>
<keyword evidence="9" id="KW-0966">Cell projection</keyword>
<dbReference type="GO" id="GO:0005576">
    <property type="term" value="C:extracellular region"/>
    <property type="evidence" value="ECO:0007669"/>
    <property type="project" value="UniProtKB-SubCell"/>
</dbReference>
<comment type="similarity">
    <text evidence="3">Belongs to the flagella basal body rod proteins family.</text>
</comment>
<dbReference type="InterPro" id="IPR053927">
    <property type="entry name" value="FlgK_helical"/>
</dbReference>
<dbReference type="Proteomes" id="UP000277457">
    <property type="component" value="Unassembled WGS sequence"/>
</dbReference>
<sequence length="145" mass="16457">MEALRSLEIGIRAIRTQRQAMHVIGHNIANVNTPGFSRQRAILTTTLPSGQMGTGVKVETIDRIRDEVVDYYIRKENPTLNRWATKNEILEKVETLFNEPSETGISNIMNSFWDSWQDLANNPEDGAARANVREQARILCEVFKG</sequence>
<accession>A0A662D2A3</accession>
<dbReference type="Pfam" id="PF00460">
    <property type="entry name" value="Flg_bb_rod"/>
    <property type="match status" value="1"/>
</dbReference>
<protein>
    <recommendedName>
        <fullName evidence="4">Flagellar hook-associated protein 1</fullName>
    </recommendedName>
</protein>
<dbReference type="InterPro" id="IPR002371">
    <property type="entry name" value="FlgK"/>
</dbReference>
<keyword evidence="6" id="KW-0975">Bacterial flagellum</keyword>
<dbReference type="GO" id="GO:0009424">
    <property type="term" value="C:bacterial-type flagellum hook"/>
    <property type="evidence" value="ECO:0007669"/>
    <property type="project" value="InterPro"/>
</dbReference>
<feature type="domain" description="Flagellar hook-associated protein FlgK helical" evidence="8">
    <location>
        <begin position="90"/>
        <end position="144"/>
    </location>
</feature>
<evidence type="ECO:0000256" key="2">
    <source>
        <dbReference type="ARBA" id="ARBA00004613"/>
    </source>
</evidence>
<evidence type="ECO:0000256" key="4">
    <source>
        <dbReference type="ARBA" id="ARBA00016244"/>
    </source>
</evidence>
<name>A0A662D2A3_UNCAE</name>